<sequence length="307" mass="34120">MSASSSQAINTYNTSGFLTHFMPDKSAFRDLRRVGSELFFAVAVEQMYQQFTQGIPPSRATGHSCLYLTSGTARMSIGNEIYTIQPQQMLVVRAGQVHSFQPGDENTGFLLHFHDDMLLGKTGPTDAPNPFEFLQFWGSPYIELDSQTAGFVENGMQRLLTEFNTHALHYPDILRAYLLALLHELNRAYATTPTPPQSSALAITNRFKQLVATSLKSAHSISDYANLLHITPNHLTKSVRTVTGKSPTKWLEETVVLEAKALLFQSTLSVAEIASEVGVADPSYFSRLFKKHAGVSPLVFRRMIEKS</sequence>
<dbReference type="SUPFAM" id="SSF46689">
    <property type="entry name" value="Homeodomain-like"/>
    <property type="match status" value="1"/>
</dbReference>
<keyword evidence="1" id="KW-0805">Transcription regulation</keyword>
<dbReference type="SUPFAM" id="SSF51215">
    <property type="entry name" value="Regulatory protein AraC"/>
    <property type="match status" value="1"/>
</dbReference>
<keyword evidence="2" id="KW-0238">DNA-binding</keyword>
<dbReference type="InterPro" id="IPR020449">
    <property type="entry name" value="Tscrpt_reg_AraC-type_HTH"/>
</dbReference>
<dbReference type="InterPro" id="IPR018060">
    <property type="entry name" value="HTH_AraC"/>
</dbReference>
<keyword evidence="3" id="KW-0804">Transcription</keyword>
<reference evidence="5 6" key="1">
    <citation type="submission" date="2022-03" db="EMBL/GenBank/DDBJ databases">
        <title>Hymenobactersp. isolated from the air.</title>
        <authorList>
            <person name="Won M."/>
            <person name="Kwon S.-W."/>
        </authorList>
    </citation>
    <scope>NUCLEOTIDE SEQUENCE [LARGE SCALE GENOMIC DNA]</scope>
    <source>
        <strain evidence="5 6">KACC 21982</strain>
    </source>
</reference>
<dbReference type="Gene3D" id="2.60.120.10">
    <property type="entry name" value="Jelly Rolls"/>
    <property type="match status" value="1"/>
</dbReference>
<proteinExistence type="predicted"/>
<dbReference type="PANTHER" id="PTHR43280">
    <property type="entry name" value="ARAC-FAMILY TRANSCRIPTIONAL REGULATOR"/>
    <property type="match status" value="1"/>
</dbReference>
<dbReference type="Gene3D" id="1.10.10.60">
    <property type="entry name" value="Homeodomain-like"/>
    <property type="match status" value="1"/>
</dbReference>
<evidence type="ECO:0000313" key="6">
    <source>
        <dbReference type="Proteomes" id="UP000831113"/>
    </source>
</evidence>
<name>A0ABY4CS97_9BACT</name>
<evidence type="ECO:0000313" key="5">
    <source>
        <dbReference type="EMBL" id="UOG73114.1"/>
    </source>
</evidence>
<protein>
    <submittedName>
        <fullName evidence="5">AraC family transcriptional regulator</fullName>
    </submittedName>
</protein>
<keyword evidence="6" id="KW-1185">Reference proteome</keyword>
<dbReference type="Proteomes" id="UP000831113">
    <property type="component" value="Chromosome"/>
</dbReference>
<dbReference type="EMBL" id="CP094669">
    <property type="protein sequence ID" value="UOG73114.1"/>
    <property type="molecule type" value="Genomic_DNA"/>
</dbReference>
<dbReference type="Pfam" id="PF12833">
    <property type="entry name" value="HTH_18"/>
    <property type="match status" value="1"/>
</dbReference>
<dbReference type="RefSeq" id="WP_243794988.1">
    <property type="nucleotide sequence ID" value="NZ_CP094669.1"/>
</dbReference>
<dbReference type="InterPro" id="IPR014710">
    <property type="entry name" value="RmlC-like_jellyroll"/>
</dbReference>
<accession>A0ABY4CS97</accession>
<evidence type="ECO:0000256" key="3">
    <source>
        <dbReference type="ARBA" id="ARBA00023163"/>
    </source>
</evidence>
<dbReference type="InterPro" id="IPR009057">
    <property type="entry name" value="Homeodomain-like_sf"/>
</dbReference>
<dbReference type="InterPro" id="IPR003313">
    <property type="entry name" value="AraC-bd"/>
</dbReference>
<dbReference type="InterPro" id="IPR037923">
    <property type="entry name" value="HTH-like"/>
</dbReference>
<feature type="domain" description="HTH araC/xylS-type" evidence="4">
    <location>
        <begin position="205"/>
        <end position="303"/>
    </location>
</feature>
<dbReference type="SMART" id="SM00342">
    <property type="entry name" value="HTH_ARAC"/>
    <property type="match status" value="1"/>
</dbReference>
<evidence type="ECO:0000256" key="2">
    <source>
        <dbReference type="ARBA" id="ARBA00023125"/>
    </source>
</evidence>
<dbReference type="PANTHER" id="PTHR43280:SF32">
    <property type="entry name" value="TRANSCRIPTIONAL REGULATORY PROTEIN"/>
    <property type="match status" value="1"/>
</dbReference>
<evidence type="ECO:0000259" key="4">
    <source>
        <dbReference type="PROSITE" id="PS01124"/>
    </source>
</evidence>
<organism evidence="5 6">
    <name type="scientific">Hymenobacter tibetensis</name>
    <dbReference type="NCBI Taxonomy" id="497967"/>
    <lineage>
        <taxon>Bacteria</taxon>
        <taxon>Pseudomonadati</taxon>
        <taxon>Bacteroidota</taxon>
        <taxon>Cytophagia</taxon>
        <taxon>Cytophagales</taxon>
        <taxon>Hymenobacteraceae</taxon>
        <taxon>Hymenobacter</taxon>
    </lineage>
</organism>
<dbReference type="Pfam" id="PF02311">
    <property type="entry name" value="AraC_binding"/>
    <property type="match status" value="1"/>
</dbReference>
<dbReference type="PRINTS" id="PR00032">
    <property type="entry name" value="HTHARAC"/>
</dbReference>
<dbReference type="PROSITE" id="PS01124">
    <property type="entry name" value="HTH_ARAC_FAMILY_2"/>
    <property type="match status" value="1"/>
</dbReference>
<evidence type="ECO:0000256" key="1">
    <source>
        <dbReference type="ARBA" id="ARBA00023015"/>
    </source>
</evidence>
<gene>
    <name evidence="5" type="ORF">MTX78_13365</name>
</gene>